<dbReference type="AlphaFoldDB" id="A0A2T0AVV0"/>
<keyword evidence="6" id="KW-1185">Reference proteome</keyword>
<dbReference type="GO" id="GO:0030246">
    <property type="term" value="F:carbohydrate binding"/>
    <property type="evidence" value="ECO:0007669"/>
    <property type="project" value="UniProtKB-ARBA"/>
</dbReference>
<name>A0A2T0AVV0_9FIRM</name>
<accession>A0A2T0AVV0</accession>
<feature type="domain" description="Periplasmic binding protein" evidence="4">
    <location>
        <begin position="68"/>
        <end position="325"/>
    </location>
</feature>
<comment type="subcellular location">
    <subcellularLocation>
        <location evidence="1">Cell envelope</location>
    </subcellularLocation>
</comment>
<dbReference type="PANTHER" id="PTHR46847:SF1">
    <property type="entry name" value="D-ALLOSE-BINDING PERIPLASMIC PROTEIN-RELATED"/>
    <property type="match status" value="1"/>
</dbReference>
<dbReference type="PANTHER" id="PTHR46847">
    <property type="entry name" value="D-ALLOSE-BINDING PERIPLASMIC PROTEIN-RELATED"/>
    <property type="match status" value="1"/>
</dbReference>
<comment type="similarity">
    <text evidence="2">Belongs to the bacterial solute-binding protein 2 family.</text>
</comment>
<evidence type="ECO:0000256" key="3">
    <source>
        <dbReference type="ARBA" id="ARBA00022729"/>
    </source>
</evidence>
<dbReference type="EMBL" id="PVXM01000006">
    <property type="protein sequence ID" value="PRR74874.1"/>
    <property type="molecule type" value="Genomic_DNA"/>
</dbReference>
<keyword evidence="3" id="KW-0732">Signal</keyword>
<dbReference type="Pfam" id="PF13407">
    <property type="entry name" value="Peripla_BP_4"/>
    <property type="match status" value="1"/>
</dbReference>
<evidence type="ECO:0000256" key="2">
    <source>
        <dbReference type="ARBA" id="ARBA00007639"/>
    </source>
</evidence>
<gene>
    <name evidence="5" type="primary">rbsB_1</name>
    <name evidence="5" type="ORF">MOHU_03720</name>
</gene>
<evidence type="ECO:0000259" key="4">
    <source>
        <dbReference type="Pfam" id="PF13407"/>
    </source>
</evidence>
<organism evidence="5 6">
    <name type="scientific">Neomoorella humiferrea</name>
    <dbReference type="NCBI Taxonomy" id="676965"/>
    <lineage>
        <taxon>Bacteria</taxon>
        <taxon>Bacillati</taxon>
        <taxon>Bacillota</taxon>
        <taxon>Clostridia</taxon>
        <taxon>Neomoorellales</taxon>
        <taxon>Neomoorellaceae</taxon>
        <taxon>Neomoorella</taxon>
    </lineage>
</organism>
<protein>
    <submittedName>
        <fullName evidence="5">D-ribose-binding periplasmic protein</fullName>
    </submittedName>
</protein>
<evidence type="ECO:0000313" key="6">
    <source>
        <dbReference type="Proteomes" id="UP000238415"/>
    </source>
</evidence>
<dbReference type="InterPro" id="IPR025997">
    <property type="entry name" value="SBP_2_dom"/>
</dbReference>
<proteinExistence type="inferred from homology"/>
<dbReference type="SUPFAM" id="SSF53822">
    <property type="entry name" value="Periplasmic binding protein-like I"/>
    <property type="match status" value="1"/>
</dbReference>
<dbReference type="GO" id="GO:0030313">
    <property type="term" value="C:cell envelope"/>
    <property type="evidence" value="ECO:0007669"/>
    <property type="project" value="UniProtKB-SubCell"/>
</dbReference>
<dbReference type="Proteomes" id="UP000238415">
    <property type="component" value="Unassembled WGS sequence"/>
</dbReference>
<evidence type="ECO:0000256" key="1">
    <source>
        <dbReference type="ARBA" id="ARBA00004196"/>
    </source>
</evidence>
<comment type="caution">
    <text evidence="5">The sequence shown here is derived from an EMBL/GenBank/DDBJ whole genome shotgun (WGS) entry which is preliminary data.</text>
</comment>
<evidence type="ECO:0000313" key="5">
    <source>
        <dbReference type="EMBL" id="PRR74874.1"/>
    </source>
</evidence>
<dbReference type="OrthoDB" id="9814427at2"/>
<dbReference type="RefSeq" id="WP_106004416.1">
    <property type="nucleotide sequence ID" value="NZ_CP136419.1"/>
</dbReference>
<dbReference type="InterPro" id="IPR028082">
    <property type="entry name" value="Peripla_BP_I"/>
</dbReference>
<reference evidence="5 6" key="1">
    <citation type="submission" date="2018-03" db="EMBL/GenBank/DDBJ databases">
        <title>Genome sequence of Moorella humiferrea DSM 23265.</title>
        <authorList>
            <person name="Poehlein A."/>
            <person name="Daniel R."/>
        </authorList>
    </citation>
    <scope>NUCLEOTIDE SEQUENCE [LARGE SCALE GENOMIC DNA]</scope>
    <source>
        <strain evidence="5 6">DSM 23265</strain>
    </source>
</reference>
<dbReference type="Gene3D" id="3.40.50.2300">
    <property type="match status" value="2"/>
</dbReference>
<dbReference type="PROSITE" id="PS51257">
    <property type="entry name" value="PROKAR_LIPOPROTEIN"/>
    <property type="match status" value="1"/>
</dbReference>
<sequence length="387" mass="42249">MFGKYSKKVGFSRGVIFILVLVLVASLSLAGCGGSKGSATDAGKSGQSGQAGQTTKKSGFNIALLDGTNANAWRIQMEQNMQQVADRFKSQGIISNYSVYVANNDATTQAQQMDQLINSGVDAILINPVSATALAPVIDKAVSKGILVMAIDQHINHPKVISVTNDQYEWARIQAEWLAKQLNGKGDILQFDAMAGAPANEVRHQAFADVLAKYPGIKVLKQVNMDWDEGKAKQLMTSLLSTYPKFDGILCQDGAAVGIINALQEANHPLPKAITSDEWIAYLRLWYDINQKNPNNPLNAIIVENPPGIGADGLMIAVNLLQGKKLKDGVLTSDPMDKENKNAIMIKPTVIITNDNLKEWYEKTKDKPDTYYIDSVLPQEEIDKLFQ</sequence>